<dbReference type="Proteomes" id="UP000887564">
    <property type="component" value="Unplaced"/>
</dbReference>
<evidence type="ECO:0000313" key="6">
    <source>
        <dbReference type="Proteomes" id="UP000887564"/>
    </source>
</evidence>
<proteinExistence type="inferred from homology"/>
<comment type="similarity">
    <text evidence="1">Belongs to the CCDC25 family.</text>
</comment>
<evidence type="ECO:0000256" key="4">
    <source>
        <dbReference type="SAM" id="MobiDB-lite"/>
    </source>
</evidence>
<evidence type="ECO:0000259" key="5">
    <source>
        <dbReference type="Pfam" id="PF05670"/>
    </source>
</evidence>
<comment type="subunit">
    <text evidence="3">Interacts (via cytoplasmic region) with ILK.</text>
</comment>
<accession>A0A914R851</accession>
<keyword evidence="6" id="KW-1185">Reference proteome</keyword>
<feature type="region of interest" description="Disordered" evidence="4">
    <location>
        <begin position="132"/>
        <end position="197"/>
    </location>
</feature>
<dbReference type="Pfam" id="PF05670">
    <property type="entry name" value="NFACT-R_1"/>
    <property type="match status" value="1"/>
</dbReference>
<sequence>MVIRFTLNVVDPPVVLDMGVDKYGNEDLIRWGWPEDVWFHVDKVSSAHVYVRLPQGQTIDDMSEALVDDCAQLVKANSIQVSISAALSQWFKRFEMSMFYGRRFLEAVRVAKRINEIVNRLIKTERREEIDYRGEREERDAKERQKAKEKQREEKAREQLELEEKERQRQIRSYDGVFTEDKMHSNYDGGNGSDDFM</sequence>
<protein>
    <recommendedName>
        <fullName evidence="2">Coiled-coil domain-containing protein 25</fullName>
    </recommendedName>
</protein>
<dbReference type="AlphaFoldDB" id="A0A914R851"/>
<dbReference type="PANTHER" id="PTHR13049:SF2">
    <property type="entry name" value="COILED-COIL DOMAIN-CONTAINING PROTEIN 25"/>
    <property type="match status" value="1"/>
</dbReference>
<organism evidence="6 7">
    <name type="scientific">Parascaris equorum</name>
    <name type="common">Equine roundworm</name>
    <dbReference type="NCBI Taxonomy" id="6256"/>
    <lineage>
        <taxon>Eukaryota</taxon>
        <taxon>Metazoa</taxon>
        <taxon>Ecdysozoa</taxon>
        <taxon>Nematoda</taxon>
        <taxon>Chromadorea</taxon>
        <taxon>Rhabditida</taxon>
        <taxon>Spirurina</taxon>
        <taxon>Ascaridomorpha</taxon>
        <taxon>Ascaridoidea</taxon>
        <taxon>Ascarididae</taxon>
        <taxon>Parascaris</taxon>
    </lineage>
</organism>
<feature type="compositionally biased region" description="Basic and acidic residues" evidence="4">
    <location>
        <begin position="132"/>
        <end position="169"/>
    </location>
</feature>
<reference evidence="7" key="1">
    <citation type="submission" date="2022-11" db="UniProtKB">
        <authorList>
            <consortium name="WormBaseParasite"/>
        </authorList>
    </citation>
    <scope>IDENTIFICATION</scope>
</reference>
<evidence type="ECO:0000256" key="3">
    <source>
        <dbReference type="ARBA" id="ARBA00024214"/>
    </source>
</evidence>
<feature type="domain" description="NFACT RNA-binding" evidence="5">
    <location>
        <begin position="11"/>
        <end position="80"/>
    </location>
</feature>
<dbReference type="InterPro" id="IPR008532">
    <property type="entry name" value="NFACT_RNA-bd"/>
</dbReference>
<dbReference type="WBParaSite" id="PEQ_0000087001-mRNA-1">
    <property type="protein sequence ID" value="PEQ_0000087001-mRNA-1"/>
    <property type="gene ID" value="PEQ_0000087001"/>
</dbReference>
<evidence type="ECO:0000313" key="7">
    <source>
        <dbReference type="WBParaSite" id="PEQ_0000087001-mRNA-1"/>
    </source>
</evidence>
<dbReference type="PANTHER" id="PTHR13049">
    <property type="entry name" value="DUF814-RELATED"/>
    <property type="match status" value="1"/>
</dbReference>
<name>A0A914R851_PAREQ</name>
<evidence type="ECO:0000256" key="2">
    <source>
        <dbReference type="ARBA" id="ARBA00016700"/>
    </source>
</evidence>
<dbReference type="InterPro" id="IPR039730">
    <property type="entry name" value="Jlp2/Ccd25"/>
</dbReference>
<evidence type="ECO:0000256" key="1">
    <source>
        <dbReference type="ARBA" id="ARBA00008998"/>
    </source>
</evidence>